<accession>A0A4P6ESI0</accession>
<name>A0A4P6ESI0_9BACL</name>
<dbReference type="KEGG" id="pprt:ET464_05345"/>
<protein>
    <recommendedName>
        <fullName evidence="1">DUF7948 domain-containing protein</fullName>
    </recommendedName>
</protein>
<sequence>MKPDIFGQLPMYFVPNKGQFGHDMDIKLVMQSSNCRYSLLSREVVMTWCGIDMDISRQGVNIRLAFWNPEPNVSVVGCRRAAGAFHYLRGNDSDRHFTDIPLYHEAVYRHVWEGIDARLYSESGGLKFDWMLQPGADPSAIQLLITGAADVWLDDEGNLAAQTPYGLFQDAKPVAFQETDSGPCVIPCRFTLVPAADAEGWLVGFELEEGYNRFMPLIIDPELNFSTYLGGTGLDSTIMSSNTLEVTPQGNAILVGMSNAAATFPITPGVFQPVYGGGSLDITITKFTSDGSDILFSTFLGGDGTDIPRGWNLT</sequence>
<feature type="domain" description="DUF7948" evidence="1">
    <location>
        <begin position="13"/>
        <end position="222"/>
    </location>
</feature>
<evidence type="ECO:0000313" key="2">
    <source>
        <dbReference type="EMBL" id="QAY65892.1"/>
    </source>
</evidence>
<evidence type="ECO:0000259" key="1">
    <source>
        <dbReference type="Pfam" id="PF25778"/>
    </source>
</evidence>
<dbReference type="Pfam" id="PF25778">
    <property type="entry name" value="DUF7948"/>
    <property type="match status" value="1"/>
</dbReference>
<dbReference type="EMBL" id="CP035492">
    <property type="protein sequence ID" value="QAY65892.1"/>
    <property type="molecule type" value="Genomic_DNA"/>
</dbReference>
<organism evidence="2 3">
    <name type="scientific">Paenibacillus protaetiae</name>
    <dbReference type="NCBI Taxonomy" id="2509456"/>
    <lineage>
        <taxon>Bacteria</taxon>
        <taxon>Bacillati</taxon>
        <taxon>Bacillota</taxon>
        <taxon>Bacilli</taxon>
        <taxon>Bacillales</taxon>
        <taxon>Paenibacillaceae</taxon>
        <taxon>Paenibacillus</taxon>
    </lineage>
</organism>
<proteinExistence type="predicted"/>
<reference evidence="2 3" key="1">
    <citation type="submission" date="2019-01" db="EMBL/GenBank/DDBJ databases">
        <title>Genome sequencing of strain FW100M-2.</title>
        <authorList>
            <person name="Heo J."/>
            <person name="Kim S.-J."/>
            <person name="Kim J.-S."/>
            <person name="Hong S.-B."/>
            <person name="Kwon S.-W."/>
        </authorList>
    </citation>
    <scope>NUCLEOTIDE SEQUENCE [LARGE SCALE GENOMIC DNA]</scope>
    <source>
        <strain evidence="2 3">FW100M-2</strain>
    </source>
</reference>
<dbReference type="InterPro" id="IPR057708">
    <property type="entry name" value="DUF7948"/>
</dbReference>
<keyword evidence="3" id="KW-1185">Reference proteome</keyword>
<dbReference type="AlphaFoldDB" id="A0A4P6ESI0"/>
<dbReference type="OrthoDB" id="9796428at2"/>
<evidence type="ECO:0000313" key="3">
    <source>
        <dbReference type="Proteomes" id="UP000293568"/>
    </source>
</evidence>
<gene>
    <name evidence="2" type="ORF">ET464_05345</name>
</gene>
<dbReference type="Proteomes" id="UP000293568">
    <property type="component" value="Chromosome"/>
</dbReference>